<accession>A0A0U5AG48</accession>
<keyword evidence="3" id="KW-1185">Reference proteome</keyword>
<keyword evidence="1" id="KW-1133">Transmembrane helix</keyword>
<name>A0A0U5AG48_9EURY</name>
<keyword evidence="1" id="KW-0812">Transmembrane</keyword>
<proteinExistence type="predicted"/>
<dbReference type="KEGG" id="hhb:Hhub_2927"/>
<evidence type="ECO:0000313" key="3">
    <source>
        <dbReference type="Proteomes" id="UP000066737"/>
    </source>
</evidence>
<keyword evidence="1" id="KW-0472">Membrane</keyword>
<gene>
    <name evidence="2" type="ORF">HHUB_2927</name>
</gene>
<dbReference type="OrthoDB" id="204150at2157"/>
<evidence type="ECO:0000313" key="2">
    <source>
        <dbReference type="EMBL" id="CQH59223.1"/>
    </source>
</evidence>
<dbReference type="EMBL" id="LN831302">
    <property type="protein sequence ID" value="CQH59223.1"/>
    <property type="molecule type" value="Genomic_DNA"/>
</dbReference>
<dbReference type="AlphaFoldDB" id="A0A0U5AG48"/>
<reference evidence="3" key="1">
    <citation type="journal article" date="2016" name="Environ. Microbiol.">
        <title>The complete genome of a viable archaeum isolated from 123-million-year-old rock salt.</title>
        <authorList>
            <person name="Jaakkola S.T."/>
            <person name="Pfeiffer F."/>
            <person name="Ravantti J.J."/>
            <person name="Guo Q."/>
            <person name="Liu Y."/>
            <person name="Chen X."/>
            <person name="Ma H."/>
            <person name="Yang C."/>
            <person name="Oksanen H.M."/>
            <person name="Bamford D.H."/>
        </authorList>
    </citation>
    <scope>NUCLEOTIDE SEQUENCE</scope>
    <source>
        <strain evidence="3">JI20-1</strain>
    </source>
</reference>
<organism evidence="2 3">
    <name type="scientific">Halobacterium hubeiense</name>
    <dbReference type="NCBI Taxonomy" id="1407499"/>
    <lineage>
        <taxon>Archaea</taxon>
        <taxon>Methanobacteriati</taxon>
        <taxon>Methanobacteriota</taxon>
        <taxon>Stenosarchaea group</taxon>
        <taxon>Halobacteria</taxon>
        <taxon>Halobacteriales</taxon>
        <taxon>Halobacteriaceae</taxon>
        <taxon>Halobacterium</taxon>
    </lineage>
</organism>
<feature type="transmembrane region" description="Helical" evidence="1">
    <location>
        <begin position="6"/>
        <end position="27"/>
    </location>
</feature>
<dbReference type="GeneID" id="26659554"/>
<dbReference type="Proteomes" id="UP000066737">
    <property type="component" value="Chromosome I"/>
</dbReference>
<dbReference type="RefSeq" id="WP_059057325.1">
    <property type="nucleotide sequence ID" value="NZ_CEML01000001.1"/>
</dbReference>
<sequence length="133" mass="14997">MTGAATGLVLGSIIGAVATIAGSYFLFWRRRQAARAHLRQAFETELDALSYVDEMADSGNYESLTGTVERPVVYESNADEIGQLSGEEVEALVSFYTDLYWLRDQQDIEDKKERVHEIVQKRQRALAAVREHE</sequence>
<evidence type="ECO:0000256" key="1">
    <source>
        <dbReference type="SAM" id="Phobius"/>
    </source>
</evidence>
<protein>
    <submittedName>
        <fullName evidence="2">Uncharacterized protein</fullName>
    </submittedName>
</protein>